<feature type="compositionally biased region" description="Basic and acidic residues" evidence="1">
    <location>
        <begin position="140"/>
        <end position="166"/>
    </location>
</feature>
<dbReference type="InterPro" id="IPR012312">
    <property type="entry name" value="Hemerythrin-like"/>
</dbReference>
<name>A0A1E7NG15_KITAU</name>
<sequence>MPKDVIELITADHREVEKLFDRLQAGGADRVAVLDRVGALLVAHSRAEEERVYPVVAKRAPGEKDQVAHSEDEHEQAEGLIRRLQATDPGSEKFDSLVTELVEAVRHHVETEESEVLPALREAVDSKQLHELGGKFRERREEALAEAEREAAERRRGGEPTKDELYRQAQEAEISGRSSMTKQELADTLEHQG</sequence>
<gene>
    <name evidence="3" type="ORF">HS99_0002770</name>
</gene>
<dbReference type="Proteomes" id="UP000037395">
    <property type="component" value="Unassembled WGS sequence"/>
</dbReference>
<feature type="compositionally biased region" description="Basic and acidic residues" evidence="1">
    <location>
        <begin position="184"/>
        <end position="193"/>
    </location>
</feature>
<reference evidence="3" key="1">
    <citation type="submission" date="2016-08" db="EMBL/GenBank/DDBJ databases">
        <title>Sequencing, Assembly and Comparative Genomics of S. aureofaciens ATCC 10762.</title>
        <authorList>
            <person name="Gradnigo J.S."/>
            <person name="Johnson N."/>
            <person name="Somerville G.A."/>
        </authorList>
    </citation>
    <scope>NUCLEOTIDE SEQUENCE [LARGE SCALE GENOMIC DNA]</scope>
    <source>
        <strain evidence="3">ATCC 10762</strain>
    </source>
</reference>
<dbReference type="Gene3D" id="1.20.120.520">
    <property type="entry name" value="nmb1532 protein domain like"/>
    <property type="match status" value="1"/>
</dbReference>
<dbReference type="RefSeq" id="WP_030550318.1">
    <property type="nucleotide sequence ID" value="NZ_JBEZYM010000080.1"/>
</dbReference>
<keyword evidence="4" id="KW-1185">Reference proteome</keyword>
<organism evidence="3 4">
    <name type="scientific">Kitasatospora aureofaciens</name>
    <name type="common">Streptomyces aureofaciens</name>
    <dbReference type="NCBI Taxonomy" id="1894"/>
    <lineage>
        <taxon>Bacteria</taxon>
        <taxon>Bacillati</taxon>
        <taxon>Actinomycetota</taxon>
        <taxon>Actinomycetes</taxon>
        <taxon>Kitasatosporales</taxon>
        <taxon>Streptomycetaceae</taxon>
        <taxon>Kitasatospora</taxon>
    </lineage>
</organism>
<accession>A0A1E7NG15</accession>
<feature type="region of interest" description="Disordered" evidence="1">
    <location>
        <begin position="140"/>
        <end position="193"/>
    </location>
</feature>
<dbReference type="Pfam" id="PF01814">
    <property type="entry name" value="Hemerythrin"/>
    <property type="match status" value="1"/>
</dbReference>
<evidence type="ECO:0000313" key="3">
    <source>
        <dbReference type="EMBL" id="OEV39612.1"/>
    </source>
</evidence>
<dbReference type="PANTHER" id="PTHR35585:SF1">
    <property type="entry name" value="HHE DOMAIN PROTEIN (AFU_ORTHOLOGUE AFUA_4G00730)"/>
    <property type="match status" value="1"/>
</dbReference>
<dbReference type="CDD" id="cd12108">
    <property type="entry name" value="Hr-like"/>
    <property type="match status" value="1"/>
</dbReference>
<comment type="caution">
    <text evidence="3">The sequence shown here is derived from an EMBL/GenBank/DDBJ whole genome shotgun (WGS) entry which is preliminary data.</text>
</comment>
<protein>
    <recommendedName>
        <fullName evidence="2">Hemerythrin-like domain-containing protein</fullName>
    </recommendedName>
</protein>
<dbReference type="PANTHER" id="PTHR35585">
    <property type="entry name" value="HHE DOMAIN PROTEIN (AFU_ORTHOLOGUE AFUA_4G00730)"/>
    <property type="match status" value="1"/>
</dbReference>
<dbReference type="AlphaFoldDB" id="A0A1E7NG15"/>
<evidence type="ECO:0000259" key="2">
    <source>
        <dbReference type="Pfam" id="PF01814"/>
    </source>
</evidence>
<dbReference type="EMBL" id="JPRF03000001">
    <property type="protein sequence ID" value="OEV39612.1"/>
    <property type="molecule type" value="Genomic_DNA"/>
</dbReference>
<evidence type="ECO:0000256" key="1">
    <source>
        <dbReference type="SAM" id="MobiDB-lite"/>
    </source>
</evidence>
<feature type="domain" description="Hemerythrin-like" evidence="2">
    <location>
        <begin position="5"/>
        <end position="120"/>
    </location>
</feature>
<dbReference type="OrthoDB" id="9793637at2"/>
<proteinExistence type="predicted"/>
<evidence type="ECO:0000313" key="4">
    <source>
        <dbReference type="Proteomes" id="UP000037395"/>
    </source>
</evidence>